<sequence>MNAVLVKGSHGMQMEKVVDTLVAMPRVTPPSCSEVRLHGPTVHSFPPHDYDLKIKNGMLKDNVFQISTWIDCLVSSRHQKGTMPTQKVSNPRPLGEKQQSMMSVSFCWQFEQKPGKLG</sequence>
<organism evidence="1 2">
    <name type="scientific">Hibiscus sabdariffa</name>
    <name type="common">roselle</name>
    <dbReference type="NCBI Taxonomy" id="183260"/>
    <lineage>
        <taxon>Eukaryota</taxon>
        <taxon>Viridiplantae</taxon>
        <taxon>Streptophyta</taxon>
        <taxon>Embryophyta</taxon>
        <taxon>Tracheophyta</taxon>
        <taxon>Spermatophyta</taxon>
        <taxon>Magnoliopsida</taxon>
        <taxon>eudicotyledons</taxon>
        <taxon>Gunneridae</taxon>
        <taxon>Pentapetalae</taxon>
        <taxon>rosids</taxon>
        <taxon>malvids</taxon>
        <taxon>Malvales</taxon>
        <taxon>Malvaceae</taxon>
        <taxon>Malvoideae</taxon>
        <taxon>Hibiscus</taxon>
    </lineage>
</organism>
<dbReference type="EMBL" id="JBBPBN010000089">
    <property type="protein sequence ID" value="KAK8981707.1"/>
    <property type="molecule type" value="Genomic_DNA"/>
</dbReference>
<evidence type="ECO:0000313" key="2">
    <source>
        <dbReference type="Proteomes" id="UP001396334"/>
    </source>
</evidence>
<protein>
    <submittedName>
        <fullName evidence="1">Uncharacterized protein</fullName>
    </submittedName>
</protein>
<gene>
    <name evidence="1" type="ORF">V6N11_028114</name>
</gene>
<dbReference type="Proteomes" id="UP001396334">
    <property type="component" value="Unassembled WGS sequence"/>
</dbReference>
<comment type="caution">
    <text evidence="1">The sequence shown here is derived from an EMBL/GenBank/DDBJ whole genome shotgun (WGS) entry which is preliminary data.</text>
</comment>
<accession>A0ABR2P0E2</accession>
<name>A0ABR2P0E2_9ROSI</name>
<reference evidence="1 2" key="1">
    <citation type="journal article" date="2024" name="G3 (Bethesda)">
        <title>Genome assembly of Hibiscus sabdariffa L. provides insights into metabolisms of medicinal natural products.</title>
        <authorList>
            <person name="Kim T."/>
        </authorList>
    </citation>
    <scope>NUCLEOTIDE SEQUENCE [LARGE SCALE GENOMIC DNA]</scope>
    <source>
        <strain evidence="1">TK-2024</strain>
        <tissue evidence="1">Old leaves</tissue>
    </source>
</reference>
<proteinExistence type="predicted"/>
<evidence type="ECO:0000313" key="1">
    <source>
        <dbReference type="EMBL" id="KAK8981707.1"/>
    </source>
</evidence>
<keyword evidence="2" id="KW-1185">Reference proteome</keyword>